<sequence>MIRPKLQELFQHYVAGLRMEETLQPEKQESEYKNPNEDQGGICRRLRDRDLLRKRKAEAEEKETNQWVLGVESQRKRPRAESGMKRRGRPKKSEPTPKISVILEEPAVPQEAPAVVVVPEPAEVIPDQTPGSLAPLLAPESQPSSVLAAPAPLPVLGSIQRPVFAPDLTSPSQIYPTPVLFSPSASAPSPAKALDTAPIPVQDSAQVPEAVPVPVLTQAPVAAAAPSQVETFFTESQGREALNLIEDLGPDEEEDISPSQDKRSDEDLIETPSITVPEQNKMFSIPTMSLTPPPQKYFPGNLF</sequence>
<evidence type="ECO:0000313" key="2">
    <source>
        <dbReference type="EMBL" id="KAF1395352.1"/>
    </source>
</evidence>
<feature type="region of interest" description="Disordered" evidence="1">
    <location>
        <begin position="246"/>
        <end position="291"/>
    </location>
</feature>
<organism evidence="2 3">
    <name type="scientific">Perca fluviatilis</name>
    <name type="common">European perch</name>
    <dbReference type="NCBI Taxonomy" id="8168"/>
    <lineage>
        <taxon>Eukaryota</taxon>
        <taxon>Metazoa</taxon>
        <taxon>Chordata</taxon>
        <taxon>Craniata</taxon>
        <taxon>Vertebrata</taxon>
        <taxon>Euteleostomi</taxon>
        <taxon>Actinopterygii</taxon>
        <taxon>Neopterygii</taxon>
        <taxon>Teleostei</taxon>
        <taxon>Neoteleostei</taxon>
        <taxon>Acanthomorphata</taxon>
        <taxon>Eupercaria</taxon>
        <taxon>Perciformes</taxon>
        <taxon>Percoidei</taxon>
        <taxon>Percidae</taxon>
        <taxon>Percinae</taxon>
        <taxon>Perca</taxon>
    </lineage>
</organism>
<evidence type="ECO:0008006" key="4">
    <source>
        <dbReference type="Google" id="ProtNLM"/>
    </source>
</evidence>
<keyword evidence="3" id="KW-1185">Reference proteome</keyword>
<evidence type="ECO:0000256" key="1">
    <source>
        <dbReference type="SAM" id="MobiDB-lite"/>
    </source>
</evidence>
<gene>
    <name evidence="2" type="ORF">PFLUV_G00010630</name>
</gene>
<feature type="compositionally biased region" description="Polar residues" evidence="1">
    <location>
        <begin position="272"/>
        <end position="290"/>
    </location>
</feature>
<proteinExistence type="predicted"/>
<evidence type="ECO:0000313" key="3">
    <source>
        <dbReference type="Proteomes" id="UP000465112"/>
    </source>
</evidence>
<feature type="compositionally biased region" description="Basic and acidic residues" evidence="1">
    <location>
        <begin position="21"/>
        <end position="36"/>
    </location>
</feature>
<dbReference type="AlphaFoldDB" id="A0A6A5FRS2"/>
<dbReference type="EMBL" id="VHII01000001">
    <property type="protein sequence ID" value="KAF1395352.1"/>
    <property type="molecule type" value="Genomic_DNA"/>
</dbReference>
<accession>A0A6A5FRS2</accession>
<dbReference type="Proteomes" id="UP000465112">
    <property type="component" value="Chromosome 1"/>
</dbReference>
<feature type="region of interest" description="Disordered" evidence="1">
    <location>
        <begin position="57"/>
        <end position="105"/>
    </location>
</feature>
<comment type="caution">
    <text evidence="2">The sequence shown here is derived from an EMBL/GenBank/DDBJ whole genome shotgun (WGS) entry which is preliminary data.</text>
</comment>
<feature type="compositionally biased region" description="Basic and acidic residues" evidence="1">
    <location>
        <begin position="73"/>
        <end position="84"/>
    </location>
</feature>
<protein>
    <recommendedName>
        <fullName evidence="4">Hemogen</fullName>
    </recommendedName>
</protein>
<feature type="region of interest" description="Disordered" evidence="1">
    <location>
        <begin position="21"/>
        <end position="45"/>
    </location>
</feature>
<name>A0A6A5FRS2_PERFL</name>
<reference evidence="2 3" key="1">
    <citation type="submission" date="2019-06" db="EMBL/GenBank/DDBJ databases">
        <title>A chromosome-scale genome assembly of the European perch, Perca fluviatilis.</title>
        <authorList>
            <person name="Roques C."/>
            <person name="Zahm M."/>
            <person name="Cabau C."/>
            <person name="Klopp C."/>
            <person name="Bouchez O."/>
            <person name="Donnadieu C."/>
            <person name="Kuhl H."/>
            <person name="Gislard M."/>
            <person name="Guendouz S."/>
            <person name="Journot L."/>
            <person name="Haffray P."/>
            <person name="Bestin A."/>
            <person name="Morvezen R."/>
            <person name="Feron R."/>
            <person name="Wen M."/>
            <person name="Jouanno E."/>
            <person name="Herpin A."/>
            <person name="Schartl M."/>
            <person name="Postlethwait J."/>
            <person name="Schaerlinger B."/>
            <person name="Chardard D."/>
            <person name="Lecocq T."/>
            <person name="Poncet C."/>
            <person name="Jaffrelo L."/>
            <person name="Lampietro C."/>
            <person name="Guiguen Y."/>
        </authorList>
    </citation>
    <scope>NUCLEOTIDE SEQUENCE [LARGE SCALE GENOMIC DNA]</scope>
    <source>
        <tissue evidence="2">Blood</tissue>
    </source>
</reference>